<dbReference type="PANTHER" id="PTHR10655">
    <property type="entry name" value="LYSOPHOSPHOLIPASE-RELATED"/>
    <property type="match status" value="1"/>
</dbReference>
<dbReference type="STRING" id="573570.F7310_00675"/>
<evidence type="ECO:0000256" key="1">
    <source>
        <dbReference type="ARBA" id="ARBA00006499"/>
    </source>
</evidence>
<accession>A0A1L4BQ44</accession>
<dbReference type="KEGG" id="frx:F7310_00675"/>
<feature type="domain" description="Phospholipase/carboxylesterase/thioesterase" evidence="3">
    <location>
        <begin position="4"/>
        <end position="218"/>
    </location>
</feature>
<dbReference type="SUPFAM" id="SSF53474">
    <property type="entry name" value="alpha/beta-Hydrolases"/>
    <property type="match status" value="1"/>
</dbReference>
<dbReference type="InterPro" id="IPR050565">
    <property type="entry name" value="LYPA1-2/EST-like"/>
</dbReference>
<dbReference type="InterPro" id="IPR029058">
    <property type="entry name" value="AB_hydrolase_fold"/>
</dbReference>
<protein>
    <submittedName>
        <fullName evidence="4">Carboxylesterase</fullName>
    </submittedName>
</protein>
<sequence>MNYELIEPKGQAKFCVIWLHGLGADGHDFVDIVDHLDVSIENIRFIFPHADVMPVTINMGMQMRAWYDIKSLDAGSLNRVVDVQGINTSIEKLNNLIDEQVSQGISSENIILAGFSQGGVIVTYATILSKRKFAGLMALSTYLPAWDEFKDNIAEINEDAAILVCHGTHDQVLPEVLGKDLSSKLRDNGFSNEYKHYSGMQHSVCIEEIKDISNFIAKAFNI</sequence>
<dbReference type="OrthoDB" id="9801763at2"/>
<organism evidence="4 5">
    <name type="scientific">Francisella uliginis</name>
    <dbReference type="NCBI Taxonomy" id="573570"/>
    <lineage>
        <taxon>Bacteria</taxon>
        <taxon>Pseudomonadati</taxon>
        <taxon>Pseudomonadota</taxon>
        <taxon>Gammaproteobacteria</taxon>
        <taxon>Thiotrichales</taxon>
        <taxon>Francisellaceae</taxon>
        <taxon>Francisella</taxon>
    </lineage>
</organism>
<dbReference type="Proteomes" id="UP000184222">
    <property type="component" value="Chromosome"/>
</dbReference>
<reference evidence="4 5" key="1">
    <citation type="journal article" date="2016" name="Appl. Environ. Microbiol.">
        <title>Whole genome relationships among Francisella bacteria of diverse origin define new species and provide specific regions for detection.</title>
        <authorList>
            <person name="Challacombe J.F."/>
            <person name="Petersen J.M."/>
            <person name="Gallegos-Graves V."/>
            <person name="Hodge D."/>
            <person name="Pillai S."/>
            <person name="Kuske C.R."/>
        </authorList>
    </citation>
    <scope>NUCLEOTIDE SEQUENCE [LARGE SCALE GENOMIC DNA]</scope>
    <source>
        <strain evidence="5">TX07-7310</strain>
    </source>
</reference>
<comment type="similarity">
    <text evidence="1">Belongs to the AB hydrolase superfamily. AB hydrolase 2 family.</text>
</comment>
<evidence type="ECO:0000256" key="2">
    <source>
        <dbReference type="ARBA" id="ARBA00022801"/>
    </source>
</evidence>
<dbReference type="AlphaFoldDB" id="A0A1L4BQ44"/>
<evidence type="ECO:0000259" key="3">
    <source>
        <dbReference type="Pfam" id="PF02230"/>
    </source>
</evidence>
<dbReference type="RefSeq" id="WP_072711159.1">
    <property type="nucleotide sequence ID" value="NZ_CP016796.1"/>
</dbReference>
<dbReference type="EMBL" id="CP016796">
    <property type="protein sequence ID" value="API85957.1"/>
    <property type="molecule type" value="Genomic_DNA"/>
</dbReference>
<keyword evidence="5" id="KW-1185">Reference proteome</keyword>
<evidence type="ECO:0000313" key="5">
    <source>
        <dbReference type="Proteomes" id="UP000184222"/>
    </source>
</evidence>
<name>A0A1L4BQ44_9GAMM</name>
<gene>
    <name evidence="4" type="ORF">F7310_00675</name>
</gene>
<dbReference type="Gene3D" id="3.40.50.1820">
    <property type="entry name" value="alpha/beta hydrolase"/>
    <property type="match status" value="1"/>
</dbReference>
<evidence type="ECO:0000313" key="4">
    <source>
        <dbReference type="EMBL" id="API85957.1"/>
    </source>
</evidence>
<proteinExistence type="inferred from homology"/>
<dbReference type="GO" id="GO:0016787">
    <property type="term" value="F:hydrolase activity"/>
    <property type="evidence" value="ECO:0007669"/>
    <property type="project" value="UniProtKB-KW"/>
</dbReference>
<dbReference type="InterPro" id="IPR003140">
    <property type="entry name" value="PLipase/COase/thioEstase"/>
</dbReference>
<dbReference type="PANTHER" id="PTHR10655:SF17">
    <property type="entry name" value="LYSOPHOSPHOLIPASE-LIKE PROTEIN 1"/>
    <property type="match status" value="1"/>
</dbReference>
<keyword evidence="2" id="KW-0378">Hydrolase</keyword>
<dbReference type="Pfam" id="PF02230">
    <property type="entry name" value="Abhydrolase_2"/>
    <property type="match status" value="1"/>
</dbReference>